<keyword evidence="12 25" id="KW-0548">Nucleotidyltransferase</keyword>
<sequence length="281" mass="31193">MKKILERLTVFLIGVPLIVGSIYLFPHNHFLVFHVELFIVLIIAVSEMQKIVSQKLKTYPPLISIILGLIIPILSYLFTWKLVPGPLLLFIVFSVFITILLIEFFISFSGDFSFSIERISTAFFLALYPSSFSIFFSLIARWNNAKIVLCLFLLLIFACDSLAWVFGMALGKNNRGFIPASPKKSIAGFVGGILSSVLVGILAYTVFKHKLQISFIGIITTSFLTAIAAIIGDLIESIIKRSANVKDSGKAILGRGGIMDSIDSITLGVPVFYFSFLLFMR</sequence>
<feature type="transmembrane region" description="Helical" evidence="24">
    <location>
        <begin position="86"/>
        <end position="107"/>
    </location>
</feature>
<evidence type="ECO:0000256" key="1">
    <source>
        <dbReference type="ARBA" id="ARBA00001698"/>
    </source>
</evidence>
<evidence type="ECO:0000313" key="26">
    <source>
        <dbReference type="EMBL" id="QEJ98692.1"/>
    </source>
</evidence>
<dbReference type="EC" id="2.7.7.41" evidence="6"/>
<evidence type="ECO:0000256" key="20">
    <source>
        <dbReference type="ARBA" id="ARBA00032253"/>
    </source>
</evidence>
<feature type="transmembrane region" description="Helical" evidence="24">
    <location>
        <begin position="31"/>
        <end position="48"/>
    </location>
</feature>
<keyword evidence="27" id="KW-1185">Reference proteome</keyword>
<keyword evidence="16" id="KW-0594">Phospholipid biosynthesis</keyword>
<keyword evidence="15 24" id="KW-0472">Membrane</keyword>
<dbReference type="PANTHER" id="PTHR46382">
    <property type="entry name" value="PHOSPHATIDATE CYTIDYLYLTRANSFERASE"/>
    <property type="match status" value="1"/>
</dbReference>
<comment type="catalytic activity">
    <reaction evidence="1">
        <text>a 1,2-diacyl-sn-glycero-3-phosphate + CTP + H(+) = a CDP-1,2-diacyl-sn-glycerol + diphosphate</text>
        <dbReference type="Rhea" id="RHEA:16229"/>
        <dbReference type="ChEBI" id="CHEBI:15378"/>
        <dbReference type="ChEBI" id="CHEBI:33019"/>
        <dbReference type="ChEBI" id="CHEBI:37563"/>
        <dbReference type="ChEBI" id="CHEBI:58332"/>
        <dbReference type="ChEBI" id="CHEBI:58608"/>
        <dbReference type="EC" id="2.7.7.41"/>
    </reaction>
</comment>
<evidence type="ECO:0000256" key="17">
    <source>
        <dbReference type="ARBA" id="ARBA00023264"/>
    </source>
</evidence>
<feature type="transmembrane region" description="Helical" evidence="24">
    <location>
        <begin position="119"/>
        <end position="139"/>
    </location>
</feature>
<feature type="transmembrane region" description="Helical" evidence="24">
    <location>
        <begin position="60"/>
        <end position="80"/>
    </location>
</feature>
<evidence type="ECO:0000313" key="27">
    <source>
        <dbReference type="Proteomes" id="UP000042527"/>
    </source>
</evidence>
<keyword evidence="17" id="KW-1208">Phospholipid metabolism</keyword>
<keyword evidence="10 25" id="KW-0808">Transferase</keyword>
<dbReference type="Pfam" id="PF01148">
    <property type="entry name" value="CTP_transf_1"/>
    <property type="match status" value="1"/>
</dbReference>
<keyword evidence="8" id="KW-1003">Cell membrane</keyword>
<dbReference type="GO" id="GO:0005886">
    <property type="term" value="C:plasma membrane"/>
    <property type="evidence" value="ECO:0007669"/>
    <property type="project" value="UniProtKB-SubCell"/>
</dbReference>
<proteinExistence type="inferred from homology"/>
<accession>A0A0B7GX51</accession>
<dbReference type="EMBL" id="CDNC01000008">
    <property type="protein sequence ID" value="CEM61236.1"/>
    <property type="molecule type" value="Genomic_DNA"/>
</dbReference>
<evidence type="ECO:0000313" key="25">
    <source>
        <dbReference type="EMBL" id="CEM61236.1"/>
    </source>
</evidence>
<feature type="transmembrane region" description="Helical" evidence="24">
    <location>
        <begin position="186"/>
        <end position="207"/>
    </location>
</feature>
<reference evidence="26 28" key="3">
    <citation type="submission" date="2019-08" db="EMBL/GenBank/DDBJ databases">
        <authorList>
            <person name="Kuhnert P."/>
        </authorList>
    </citation>
    <scope>NUCLEOTIDE SEQUENCE [LARGE SCALE GENOMIC DNA]</scope>
    <source>
        <strain evidence="26 28">B36.5</strain>
    </source>
</reference>
<feature type="transmembrane region" description="Helical" evidence="24">
    <location>
        <begin position="213"/>
        <end position="235"/>
    </location>
</feature>
<comment type="similarity">
    <text evidence="5">Belongs to the CDS family.</text>
</comment>
<evidence type="ECO:0000256" key="19">
    <source>
        <dbReference type="ARBA" id="ARBA00031825"/>
    </source>
</evidence>
<reference evidence="25" key="2">
    <citation type="submission" date="2015-01" db="EMBL/GenBank/DDBJ databases">
        <authorList>
            <person name="Xiang T."/>
            <person name="Song Y."/>
            <person name="Huang L."/>
            <person name="Wang B."/>
            <person name="Wu P."/>
        </authorList>
    </citation>
    <scope>NUCLEOTIDE SEQUENCE [LARGE SCALE GENOMIC DNA]</scope>
    <source>
        <strain evidence="25">V1</strain>
    </source>
</reference>
<keyword evidence="11 24" id="KW-0812">Transmembrane</keyword>
<dbReference type="GeneID" id="57752585"/>
<evidence type="ECO:0000256" key="9">
    <source>
        <dbReference type="ARBA" id="ARBA00022516"/>
    </source>
</evidence>
<comment type="pathway">
    <text evidence="3">Phospholipid metabolism; CDP-diacylglycerol biosynthesis; CDP-diacylglycerol from sn-glycerol 3-phosphate: step 3/3.</text>
</comment>
<evidence type="ECO:0000256" key="8">
    <source>
        <dbReference type="ARBA" id="ARBA00022475"/>
    </source>
</evidence>
<evidence type="ECO:0000256" key="11">
    <source>
        <dbReference type="ARBA" id="ARBA00022692"/>
    </source>
</evidence>
<dbReference type="AlphaFoldDB" id="A0A0B7GX51"/>
<keyword evidence="14" id="KW-0443">Lipid metabolism</keyword>
<evidence type="ECO:0000256" key="3">
    <source>
        <dbReference type="ARBA" id="ARBA00005119"/>
    </source>
</evidence>
<evidence type="ECO:0000256" key="2">
    <source>
        <dbReference type="ARBA" id="ARBA00004651"/>
    </source>
</evidence>
<organism evidence="25 27">
    <name type="scientific">Treponema phagedenis</name>
    <dbReference type="NCBI Taxonomy" id="162"/>
    <lineage>
        <taxon>Bacteria</taxon>
        <taxon>Pseudomonadati</taxon>
        <taxon>Spirochaetota</taxon>
        <taxon>Spirochaetia</taxon>
        <taxon>Spirochaetales</taxon>
        <taxon>Treponemataceae</taxon>
        <taxon>Treponema</taxon>
    </lineage>
</organism>
<dbReference type="Proteomes" id="UP000042527">
    <property type="component" value="Unassembled WGS sequence"/>
</dbReference>
<evidence type="ECO:0000256" key="12">
    <source>
        <dbReference type="ARBA" id="ARBA00022695"/>
    </source>
</evidence>
<evidence type="ECO:0000256" key="23">
    <source>
        <dbReference type="ARBA" id="ARBA00033406"/>
    </source>
</evidence>
<dbReference type="OrthoDB" id="9799199at2"/>
<evidence type="ECO:0000256" key="5">
    <source>
        <dbReference type="ARBA" id="ARBA00010185"/>
    </source>
</evidence>
<feature type="transmembrane region" description="Helical" evidence="24">
    <location>
        <begin position="145"/>
        <end position="166"/>
    </location>
</feature>
<evidence type="ECO:0000256" key="13">
    <source>
        <dbReference type="ARBA" id="ARBA00022989"/>
    </source>
</evidence>
<dbReference type="RefSeq" id="WP_024752359.1">
    <property type="nucleotide sequence ID" value="NZ_CDNC01000008.1"/>
</dbReference>
<gene>
    <name evidence="25" type="primary">cdsA</name>
    <name evidence="26" type="ORF">FUT82_12230</name>
    <name evidence="25" type="ORF">TPHV1_160037</name>
</gene>
<evidence type="ECO:0000256" key="16">
    <source>
        <dbReference type="ARBA" id="ARBA00023209"/>
    </source>
</evidence>
<keyword evidence="13 24" id="KW-1133">Transmembrane helix</keyword>
<dbReference type="PANTHER" id="PTHR46382:SF1">
    <property type="entry name" value="PHOSPHATIDATE CYTIDYLYLTRANSFERASE"/>
    <property type="match status" value="1"/>
</dbReference>
<reference evidence="27" key="1">
    <citation type="submission" date="2015-01" db="EMBL/GenBank/DDBJ databases">
        <authorList>
            <person name="Manzoor Shahid"/>
            <person name="Zubair Saima"/>
        </authorList>
    </citation>
    <scope>NUCLEOTIDE SEQUENCE [LARGE SCALE GENOMIC DNA]</scope>
    <source>
        <strain evidence="27">V1</strain>
    </source>
</reference>
<comment type="pathway">
    <text evidence="4">Lipid metabolism.</text>
</comment>
<feature type="transmembrane region" description="Helical" evidence="24">
    <location>
        <begin position="7"/>
        <end position="25"/>
    </location>
</feature>
<evidence type="ECO:0000256" key="21">
    <source>
        <dbReference type="ARBA" id="ARBA00032396"/>
    </source>
</evidence>
<dbReference type="Proteomes" id="UP000323594">
    <property type="component" value="Chromosome"/>
</dbReference>
<dbReference type="EMBL" id="CP042817">
    <property type="protein sequence ID" value="QEJ98692.1"/>
    <property type="molecule type" value="Genomic_DNA"/>
</dbReference>
<evidence type="ECO:0000256" key="14">
    <source>
        <dbReference type="ARBA" id="ARBA00023098"/>
    </source>
</evidence>
<feature type="transmembrane region" description="Helical" evidence="24">
    <location>
        <begin position="256"/>
        <end position="279"/>
    </location>
</feature>
<evidence type="ECO:0000256" key="24">
    <source>
        <dbReference type="SAM" id="Phobius"/>
    </source>
</evidence>
<keyword evidence="9" id="KW-0444">Lipid biosynthesis</keyword>
<evidence type="ECO:0000256" key="4">
    <source>
        <dbReference type="ARBA" id="ARBA00005189"/>
    </source>
</evidence>
<comment type="subcellular location">
    <subcellularLocation>
        <location evidence="2">Cell membrane</location>
        <topology evidence="2">Multi-pass membrane protein</topology>
    </subcellularLocation>
</comment>
<dbReference type="GO" id="GO:0016024">
    <property type="term" value="P:CDP-diacylglycerol biosynthetic process"/>
    <property type="evidence" value="ECO:0007669"/>
    <property type="project" value="TreeGrafter"/>
</dbReference>
<evidence type="ECO:0000256" key="7">
    <source>
        <dbReference type="ARBA" id="ARBA00019373"/>
    </source>
</evidence>
<name>A0A0B7GX51_TREPH</name>
<dbReference type="GO" id="GO:0004605">
    <property type="term" value="F:phosphatidate cytidylyltransferase activity"/>
    <property type="evidence" value="ECO:0007669"/>
    <property type="project" value="UniProtKB-EC"/>
</dbReference>
<protein>
    <recommendedName>
        <fullName evidence="7">Phosphatidate cytidylyltransferase</fullName>
        <ecNumber evidence="6">2.7.7.41</ecNumber>
    </recommendedName>
    <alternativeName>
        <fullName evidence="20">CDP-DAG synthase</fullName>
    </alternativeName>
    <alternativeName>
        <fullName evidence="22">CDP-DG synthase</fullName>
    </alternativeName>
    <alternativeName>
        <fullName evidence="18">CDP-diacylglycerol synthase</fullName>
    </alternativeName>
    <alternativeName>
        <fullName evidence="21">CDP-diglyceride pyrophosphorylase</fullName>
    </alternativeName>
    <alternativeName>
        <fullName evidence="23">CDP-diglyceride synthase</fullName>
    </alternativeName>
    <alternativeName>
        <fullName evidence="19">CTP:phosphatidate cytidylyltransferase</fullName>
    </alternativeName>
</protein>
<evidence type="ECO:0000256" key="6">
    <source>
        <dbReference type="ARBA" id="ARBA00012487"/>
    </source>
</evidence>
<evidence type="ECO:0000256" key="10">
    <source>
        <dbReference type="ARBA" id="ARBA00022679"/>
    </source>
</evidence>
<evidence type="ECO:0000256" key="22">
    <source>
        <dbReference type="ARBA" id="ARBA00032743"/>
    </source>
</evidence>
<evidence type="ECO:0000256" key="18">
    <source>
        <dbReference type="ARBA" id="ARBA00029893"/>
    </source>
</evidence>
<evidence type="ECO:0000256" key="15">
    <source>
        <dbReference type="ARBA" id="ARBA00023136"/>
    </source>
</evidence>
<evidence type="ECO:0000313" key="28">
    <source>
        <dbReference type="Proteomes" id="UP000323594"/>
    </source>
</evidence>